<protein>
    <submittedName>
        <fullName evidence="2">Uncharacterized protein</fullName>
    </submittedName>
</protein>
<dbReference type="Proteomes" id="UP000499080">
    <property type="component" value="Unassembled WGS sequence"/>
</dbReference>
<dbReference type="AlphaFoldDB" id="A0A4Y2AC29"/>
<organism evidence="2 3">
    <name type="scientific">Araneus ventricosus</name>
    <name type="common">Orbweaver spider</name>
    <name type="synonym">Epeira ventricosa</name>
    <dbReference type="NCBI Taxonomy" id="182803"/>
    <lineage>
        <taxon>Eukaryota</taxon>
        <taxon>Metazoa</taxon>
        <taxon>Ecdysozoa</taxon>
        <taxon>Arthropoda</taxon>
        <taxon>Chelicerata</taxon>
        <taxon>Arachnida</taxon>
        <taxon>Araneae</taxon>
        <taxon>Araneomorphae</taxon>
        <taxon>Entelegynae</taxon>
        <taxon>Araneoidea</taxon>
        <taxon>Araneidae</taxon>
        <taxon>Araneus</taxon>
    </lineage>
</organism>
<feature type="non-terminal residue" evidence="2">
    <location>
        <position position="63"/>
    </location>
</feature>
<keyword evidence="3" id="KW-1185">Reference proteome</keyword>
<name>A0A4Y2AC29_ARAVE</name>
<comment type="caution">
    <text evidence="2">The sequence shown here is derived from an EMBL/GenBank/DDBJ whole genome shotgun (WGS) entry which is preliminary data.</text>
</comment>
<feature type="compositionally biased region" description="Polar residues" evidence="1">
    <location>
        <begin position="53"/>
        <end position="63"/>
    </location>
</feature>
<feature type="region of interest" description="Disordered" evidence="1">
    <location>
        <begin position="35"/>
        <end position="63"/>
    </location>
</feature>
<evidence type="ECO:0000313" key="2">
    <source>
        <dbReference type="EMBL" id="GBL76825.1"/>
    </source>
</evidence>
<gene>
    <name evidence="2" type="ORF">AVEN_52746_1</name>
</gene>
<sequence length="63" mass="7201">MGVRFPECRFEGNFPFLVCERKYFSTDISPSRQLQSSVNLKRPDILDPGPSRTRVNNSGPWLG</sequence>
<evidence type="ECO:0000256" key="1">
    <source>
        <dbReference type="SAM" id="MobiDB-lite"/>
    </source>
</evidence>
<accession>A0A4Y2AC29</accession>
<reference evidence="2 3" key="1">
    <citation type="journal article" date="2019" name="Sci. Rep.">
        <title>Orb-weaving spider Araneus ventricosus genome elucidates the spidroin gene catalogue.</title>
        <authorList>
            <person name="Kono N."/>
            <person name="Nakamura H."/>
            <person name="Ohtoshi R."/>
            <person name="Moran D.A.P."/>
            <person name="Shinohara A."/>
            <person name="Yoshida Y."/>
            <person name="Fujiwara M."/>
            <person name="Mori M."/>
            <person name="Tomita M."/>
            <person name="Arakawa K."/>
        </authorList>
    </citation>
    <scope>NUCLEOTIDE SEQUENCE [LARGE SCALE GENOMIC DNA]</scope>
</reference>
<dbReference type="EMBL" id="BGPR01231405">
    <property type="protein sequence ID" value="GBL76825.1"/>
    <property type="molecule type" value="Genomic_DNA"/>
</dbReference>
<proteinExistence type="predicted"/>
<evidence type="ECO:0000313" key="3">
    <source>
        <dbReference type="Proteomes" id="UP000499080"/>
    </source>
</evidence>